<dbReference type="Pfam" id="PF00072">
    <property type="entry name" value="Response_reg"/>
    <property type="match status" value="2"/>
</dbReference>
<dbReference type="CDD" id="cd00156">
    <property type="entry name" value="REC"/>
    <property type="match status" value="2"/>
</dbReference>
<evidence type="ECO:0000259" key="5">
    <source>
        <dbReference type="PROSITE" id="PS50887"/>
    </source>
</evidence>
<dbReference type="InterPro" id="IPR036641">
    <property type="entry name" value="HPT_dom_sf"/>
</dbReference>
<dbReference type="GO" id="GO:0000160">
    <property type="term" value="P:phosphorelay signal transduction system"/>
    <property type="evidence" value="ECO:0007669"/>
    <property type="project" value="InterPro"/>
</dbReference>
<dbReference type="AlphaFoldDB" id="A0A7S7M2B8"/>
<protein>
    <recommendedName>
        <fullName evidence="1">diguanylate cyclase</fullName>
        <ecNumber evidence="1">2.7.7.65</ecNumber>
    </recommendedName>
</protein>
<reference evidence="6 7" key="1">
    <citation type="submission" date="2020-05" db="EMBL/GenBank/DDBJ databases">
        <title>Sulfurimonas marisnigri, sp. nov., and Sulfurimonas baltica, sp. nov., manganese oxide reducing chemolithoautotrophs of the class Epsilonproteobacteria isolated from the pelagic redoxclines of the Black and Baltic Seas and emended description of the genus Sulfurimonas.</title>
        <authorList>
            <person name="Henkel J.V."/>
            <person name="Laudan C."/>
            <person name="Werner J."/>
            <person name="Neu T."/>
            <person name="Plewe S."/>
            <person name="Sproer C."/>
            <person name="Bunk B."/>
            <person name="Schulz-Vogt H.N."/>
        </authorList>
    </citation>
    <scope>NUCLEOTIDE SEQUENCE [LARGE SCALE GENOMIC DNA]</scope>
    <source>
        <strain evidence="6 7">SoZ1</strain>
    </source>
</reference>
<accession>A0A7S7M2B8</accession>
<dbReference type="PANTHER" id="PTHR45138:SF9">
    <property type="entry name" value="DIGUANYLATE CYCLASE DGCM-RELATED"/>
    <property type="match status" value="1"/>
</dbReference>
<dbReference type="Pfam" id="PF00990">
    <property type="entry name" value="GGDEF"/>
    <property type="match status" value="1"/>
</dbReference>
<feature type="domain" description="Response regulatory" evidence="4">
    <location>
        <begin position="128"/>
        <end position="245"/>
    </location>
</feature>
<dbReference type="Gene3D" id="3.40.50.2300">
    <property type="match status" value="2"/>
</dbReference>
<dbReference type="RefSeq" id="WP_194367290.1">
    <property type="nucleotide sequence ID" value="NZ_CP054493.1"/>
</dbReference>
<keyword evidence="7" id="KW-1185">Reference proteome</keyword>
<proteinExistence type="predicted"/>
<dbReference type="EC" id="2.7.7.65" evidence="1"/>
<dbReference type="SMART" id="SM00448">
    <property type="entry name" value="REC"/>
    <property type="match status" value="2"/>
</dbReference>
<dbReference type="FunFam" id="3.30.70.270:FF:000001">
    <property type="entry name" value="Diguanylate cyclase domain protein"/>
    <property type="match status" value="1"/>
</dbReference>
<dbReference type="PROSITE" id="PS50887">
    <property type="entry name" value="GGDEF"/>
    <property type="match status" value="1"/>
</dbReference>
<dbReference type="SUPFAM" id="SSF52172">
    <property type="entry name" value="CheY-like"/>
    <property type="match status" value="2"/>
</dbReference>
<dbReference type="NCBIfam" id="TIGR00254">
    <property type="entry name" value="GGDEF"/>
    <property type="match status" value="1"/>
</dbReference>
<dbReference type="Gene3D" id="3.30.70.270">
    <property type="match status" value="1"/>
</dbReference>
<organism evidence="6 7">
    <name type="scientific">Candidatus Sulfurimonas marisnigri</name>
    <dbReference type="NCBI Taxonomy" id="2740405"/>
    <lineage>
        <taxon>Bacteria</taxon>
        <taxon>Pseudomonadati</taxon>
        <taxon>Campylobacterota</taxon>
        <taxon>Epsilonproteobacteria</taxon>
        <taxon>Campylobacterales</taxon>
        <taxon>Sulfurimonadaceae</taxon>
        <taxon>Sulfurimonas</taxon>
    </lineage>
</organism>
<dbReference type="GO" id="GO:0005886">
    <property type="term" value="C:plasma membrane"/>
    <property type="evidence" value="ECO:0007669"/>
    <property type="project" value="TreeGrafter"/>
</dbReference>
<dbReference type="SUPFAM" id="SSF47226">
    <property type="entry name" value="Histidine-containing phosphotransfer domain, HPT domain"/>
    <property type="match status" value="1"/>
</dbReference>
<comment type="catalytic activity">
    <reaction evidence="2">
        <text>2 GTP = 3',3'-c-di-GMP + 2 diphosphate</text>
        <dbReference type="Rhea" id="RHEA:24898"/>
        <dbReference type="ChEBI" id="CHEBI:33019"/>
        <dbReference type="ChEBI" id="CHEBI:37565"/>
        <dbReference type="ChEBI" id="CHEBI:58805"/>
        <dbReference type="EC" id="2.7.7.65"/>
    </reaction>
</comment>
<gene>
    <name evidence="6" type="ORF">HUE87_03145</name>
</gene>
<feature type="domain" description="GGDEF" evidence="5">
    <location>
        <begin position="410"/>
        <end position="540"/>
    </location>
</feature>
<feature type="modified residue" description="4-aspartylphosphate" evidence="3">
    <location>
        <position position="303"/>
    </location>
</feature>
<evidence type="ECO:0000313" key="7">
    <source>
        <dbReference type="Proteomes" id="UP000593836"/>
    </source>
</evidence>
<evidence type="ECO:0000256" key="2">
    <source>
        <dbReference type="ARBA" id="ARBA00034247"/>
    </source>
</evidence>
<dbReference type="CDD" id="cd01949">
    <property type="entry name" value="GGDEF"/>
    <property type="match status" value="1"/>
</dbReference>
<dbReference type="GO" id="GO:1902201">
    <property type="term" value="P:negative regulation of bacterial-type flagellum-dependent cell motility"/>
    <property type="evidence" value="ECO:0007669"/>
    <property type="project" value="TreeGrafter"/>
</dbReference>
<dbReference type="InterPro" id="IPR043128">
    <property type="entry name" value="Rev_trsase/Diguanyl_cyclase"/>
</dbReference>
<dbReference type="PROSITE" id="PS50110">
    <property type="entry name" value="RESPONSE_REGULATORY"/>
    <property type="match status" value="2"/>
</dbReference>
<evidence type="ECO:0000256" key="3">
    <source>
        <dbReference type="PROSITE-ProRule" id="PRU00169"/>
    </source>
</evidence>
<dbReference type="Gene3D" id="1.20.120.160">
    <property type="entry name" value="HPT domain"/>
    <property type="match status" value="1"/>
</dbReference>
<dbReference type="InterPro" id="IPR001789">
    <property type="entry name" value="Sig_transdc_resp-reg_receiver"/>
</dbReference>
<feature type="modified residue" description="4-aspartylphosphate" evidence="3">
    <location>
        <position position="177"/>
    </location>
</feature>
<evidence type="ECO:0000259" key="4">
    <source>
        <dbReference type="PROSITE" id="PS50110"/>
    </source>
</evidence>
<dbReference type="Proteomes" id="UP000593836">
    <property type="component" value="Chromosome"/>
</dbReference>
<dbReference type="EMBL" id="CP054493">
    <property type="protein sequence ID" value="QOY55248.1"/>
    <property type="molecule type" value="Genomic_DNA"/>
</dbReference>
<evidence type="ECO:0000256" key="1">
    <source>
        <dbReference type="ARBA" id="ARBA00012528"/>
    </source>
</evidence>
<dbReference type="InterPro" id="IPR000160">
    <property type="entry name" value="GGDEF_dom"/>
</dbReference>
<dbReference type="SMART" id="SM00267">
    <property type="entry name" value="GGDEF"/>
    <property type="match status" value="1"/>
</dbReference>
<dbReference type="KEGG" id="smas:HUE87_03145"/>
<keyword evidence="3" id="KW-0597">Phosphoprotein</keyword>
<dbReference type="InterPro" id="IPR029787">
    <property type="entry name" value="Nucleotide_cyclase"/>
</dbReference>
<feature type="domain" description="Response regulatory" evidence="4">
    <location>
        <begin position="254"/>
        <end position="370"/>
    </location>
</feature>
<evidence type="ECO:0000313" key="6">
    <source>
        <dbReference type="EMBL" id="QOY55248.1"/>
    </source>
</evidence>
<dbReference type="InterPro" id="IPR011006">
    <property type="entry name" value="CheY-like_superfamily"/>
</dbReference>
<sequence>MNSLEKLELLRNNYAKELPSKIEHLQLIFDKGIKNGFDESIIDEFYRSAHNLIGSGATFGFLELSRAANNLEKAISAYLRTDKPISKAEIEDLRLILKSIFLATKAKSRDVHLGFSNDVIKSRNSSISIYIIDDDQYIHEELKIQLENFGYNVKSFHDTKSFEKAALEKAPDIVMMDITFPDEDHGGISSIRRIKKDFLKPFILFFISSNNDFVTRINAIRVGCDGYFTKPLDMVSLLDKLEYLTNKKSSDEIQVLMLDDKVGFYNTHLDSLSDSRINTHFINNPELILEAMSDFRPDIVLLDLDMPQYDGVEVAKVIRQMDEYISIPIIFLTDKDKDNFKDEALDTGVEDIILKSTSQKNLIYKIQNKAQHYKNIRAKIQSDSLTGLYNHTTIMDLLVKEISNAKRYGYSFSFAMIDIDYFKKVNDTFGHQAGDSVLKTLSHFMTQRVRTSDLVGRYGGEEFCIILPHAICENAKKMLDDMRIKFSNIVHYGGDTEFYSTISIGVCQWNKDMKIVTLIENTDKAMYLSKNNGRNQTTSC</sequence>
<dbReference type="GO" id="GO:0052621">
    <property type="term" value="F:diguanylate cyclase activity"/>
    <property type="evidence" value="ECO:0007669"/>
    <property type="project" value="UniProtKB-EC"/>
</dbReference>
<name>A0A7S7M2B8_9BACT</name>
<dbReference type="GO" id="GO:0043709">
    <property type="term" value="P:cell adhesion involved in single-species biofilm formation"/>
    <property type="evidence" value="ECO:0007669"/>
    <property type="project" value="TreeGrafter"/>
</dbReference>
<dbReference type="InterPro" id="IPR050469">
    <property type="entry name" value="Diguanylate_Cyclase"/>
</dbReference>
<dbReference type="PANTHER" id="PTHR45138">
    <property type="entry name" value="REGULATORY COMPONENTS OF SENSORY TRANSDUCTION SYSTEM"/>
    <property type="match status" value="1"/>
</dbReference>
<dbReference type="SUPFAM" id="SSF55073">
    <property type="entry name" value="Nucleotide cyclase"/>
    <property type="match status" value="1"/>
</dbReference>